<keyword evidence="2" id="KW-0812">Transmembrane</keyword>
<evidence type="ECO:0000313" key="4">
    <source>
        <dbReference type="Proteomes" id="UP000466345"/>
    </source>
</evidence>
<protein>
    <submittedName>
        <fullName evidence="3">Uncharacterized protein</fullName>
    </submittedName>
</protein>
<comment type="caution">
    <text evidence="3">The sequence shown here is derived from an EMBL/GenBank/DDBJ whole genome shotgun (WGS) entry which is preliminary data.</text>
</comment>
<proteinExistence type="predicted"/>
<feature type="region of interest" description="Disordered" evidence="1">
    <location>
        <begin position="1"/>
        <end position="62"/>
    </location>
</feature>
<feature type="transmembrane region" description="Helical" evidence="2">
    <location>
        <begin position="128"/>
        <end position="148"/>
    </location>
</feature>
<dbReference type="Proteomes" id="UP000466345">
    <property type="component" value="Unassembled WGS sequence"/>
</dbReference>
<keyword evidence="2" id="KW-0472">Membrane</keyword>
<dbReference type="EMBL" id="WEGJ01000054">
    <property type="protein sequence ID" value="MQY16416.1"/>
    <property type="molecule type" value="Genomic_DNA"/>
</dbReference>
<evidence type="ECO:0000256" key="1">
    <source>
        <dbReference type="SAM" id="MobiDB-lite"/>
    </source>
</evidence>
<accession>A0A7K0CSE2</accession>
<evidence type="ECO:0000256" key="2">
    <source>
        <dbReference type="SAM" id="Phobius"/>
    </source>
</evidence>
<keyword evidence="2" id="KW-1133">Transmembrane helix</keyword>
<evidence type="ECO:0000313" key="3">
    <source>
        <dbReference type="EMBL" id="MQY16416.1"/>
    </source>
</evidence>
<name>A0A7K0CSE2_9ACTN</name>
<gene>
    <name evidence="3" type="ORF">SRB5_66150</name>
</gene>
<feature type="compositionally biased region" description="Pro residues" evidence="1">
    <location>
        <begin position="33"/>
        <end position="54"/>
    </location>
</feature>
<keyword evidence="4" id="KW-1185">Reference proteome</keyword>
<feature type="transmembrane region" description="Helical" evidence="2">
    <location>
        <begin position="154"/>
        <end position="172"/>
    </location>
</feature>
<organism evidence="3 4">
    <name type="scientific">Streptomyces smaragdinus</name>
    <dbReference type="NCBI Taxonomy" id="2585196"/>
    <lineage>
        <taxon>Bacteria</taxon>
        <taxon>Bacillati</taxon>
        <taxon>Actinomycetota</taxon>
        <taxon>Actinomycetes</taxon>
        <taxon>Kitasatosporales</taxon>
        <taxon>Streptomycetaceae</taxon>
        <taxon>Streptomyces</taxon>
    </lineage>
</organism>
<sequence>MSDSGDILTQPAEPQSDESDGPTVPAQTRAPEPVAPEPVAPEPAAPEPAAPPPAAATAPPAHTGSVPLPPFVSEATRLLCAGVYLDSSFRRRVIEELVEQRQRTVAPSLGVDAVPVLAHALRCRQAEVLTGVGVGFTWLICFVLNAAADTDRWWVGWYALVCLFLWLARIAADRSSAVYTLDVRPGGRIARWRDRLALLVRLYARLQLTAYWALSVSLLSTEGDFVGLAVPLLLALPVWAHRAWVDRALREELAKPRFRQRPRAGLPGAHSRLAAAIDMEQYARLTVYDPFEPFVGYGHPYDPWSFAIELKRKKTLGDAEAPALTSRQVIDLILPKLGALRQSAAATSRDRLRQLEVEHLAYLPTSPRRGTAGYDEDNTNRHIAEAVDEGGEARRYFLRVRVGAWDENVVVSVLVRVHTQGGMLVLEVVPHVLFPVRAEFREVDRIVARGARSAGLRGFVRALVSSPTAVFAAGVSILRTCGSSSRAWLNDPEVLPGEGPVTSVRELGSADDVSLFQEMDISRYVKTIQDRIASGVTDALEASGYETERFTQQVFNIAEGGMFIGQMSGGAVAQGSGAQAGSGSGDGGGKQ</sequence>
<dbReference type="AlphaFoldDB" id="A0A7K0CSE2"/>
<reference evidence="3 4" key="1">
    <citation type="submission" date="2019-10" db="EMBL/GenBank/DDBJ databases">
        <title>Streptomyces smaragdinus sp. nov. and Streptomyces fabii sp. nov., isolated from the gut of fungus growing-termite Macrotermes natalensis.</title>
        <authorList>
            <person name="Schwitalla J."/>
            <person name="Benndorf R."/>
            <person name="Martin K."/>
            <person name="De Beer W."/>
            <person name="Kaster A.-K."/>
            <person name="Vollmers J."/>
            <person name="Poulsen M."/>
            <person name="Beemelmanns C."/>
        </authorList>
    </citation>
    <scope>NUCLEOTIDE SEQUENCE [LARGE SCALE GENOMIC DNA]</scope>
    <source>
        <strain evidence="3 4">RB5</strain>
    </source>
</reference>